<keyword evidence="8" id="KW-1185">Reference proteome</keyword>
<keyword evidence="7" id="KW-0614">Plasmid</keyword>
<evidence type="ECO:0000256" key="3">
    <source>
        <dbReference type="ARBA" id="ARBA00022692"/>
    </source>
</evidence>
<feature type="transmembrane region" description="Helical" evidence="6">
    <location>
        <begin position="189"/>
        <end position="213"/>
    </location>
</feature>
<organism evidence="7 8">
    <name type="scientific">Halapricum desulfuricans</name>
    <dbReference type="NCBI Taxonomy" id="2841257"/>
    <lineage>
        <taxon>Archaea</taxon>
        <taxon>Methanobacteriati</taxon>
        <taxon>Methanobacteriota</taxon>
        <taxon>Stenosarchaea group</taxon>
        <taxon>Halobacteria</taxon>
        <taxon>Halobacteriales</taxon>
        <taxon>Haloarculaceae</taxon>
        <taxon>Halapricum</taxon>
    </lineage>
</organism>
<geneLocation type="plasmid" evidence="7 8">
    <name>pHSR-Est01</name>
</geneLocation>
<dbReference type="GO" id="GO:0016020">
    <property type="term" value="C:membrane"/>
    <property type="evidence" value="ECO:0007669"/>
    <property type="project" value="UniProtKB-SubCell"/>
</dbReference>
<keyword evidence="4 6" id="KW-1133">Transmembrane helix</keyword>
<dbReference type="GeneID" id="68859526"/>
<feature type="transmembrane region" description="Helical" evidence="6">
    <location>
        <begin position="56"/>
        <end position="77"/>
    </location>
</feature>
<keyword evidence="3 6" id="KW-0812">Transmembrane</keyword>
<evidence type="ECO:0000256" key="4">
    <source>
        <dbReference type="ARBA" id="ARBA00022989"/>
    </source>
</evidence>
<evidence type="ECO:0000256" key="2">
    <source>
        <dbReference type="ARBA" id="ARBA00009773"/>
    </source>
</evidence>
<accession>A0A897NU29</accession>
<evidence type="ECO:0000256" key="6">
    <source>
        <dbReference type="SAM" id="Phobius"/>
    </source>
</evidence>
<evidence type="ECO:0000256" key="1">
    <source>
        <dbReference type="ARBA" id="ARBA00004141"/>
    </source>
</evidence>
<feature type="transmembrane region" description="Helical" evidence="6">
    <location>
        <begin position="291"/>
        <end position="318"/>
    </location>
</feature>
<dbReference type="PANTHER" id="PTHR21716">
    <property type="entry name" value="TRANSMEMBRANE PROTEIN"/>
    <property type="match status" value="1"/>
</dbReference>
<name>A0A897NU29_9EURY</name>
<dbReference type="Proteomes" id="UP000663292">
    <property type="component" value="Plasmid pHSR-Est01"/>
</dbReference>
<sequence length="339" mass="36619">MNPSKGFVLVLVATLLVLSAMLIQPFLQYVLGAILLAYVLYPLQNRLEAHVSPMVAALSLVILAVAGFVAPFVIILAKAVSSARNIMKDFDTDSVQIKVVESWIEELTGQEIDIAREFVNSGQEIGTIVFERSIQAFGTITFHLIGIALALFLVYYLLKDGDDLLNWLHRTVPLPTDIQHDLYDEINNVMWGVLFGHVFVAIIQGAVAGVGLVATGVPNAVFWTAIMMVLAMVPLVGAIPVWGGAVVYLYITGEPLLAVGLFVYSVIVVGLTDDYLRPFAVDRYAKLNPAVILLGILGGAYAFGIMGLFFGPVVLGALKATLRVGLDNWSQIGESDVSL</sequence>
<dbReference type="InterPro" id="IPR002549">
    <property type="entry name" value="AI-2E-like"/>
</dbReference>
<feature type="transmembrane region" description="Helical" evidence="6">
    <location>
        <begin position="220"/>
        <end position="242"/>
    </location>
</feature>
<dbReference type="EMBL" id="CP064792">
    <property type="protein sequence ID" value="QSG16412.1"/>
    <property type="molecule type" value="Genomic_DNA"/>
</dbReference>
<feature type="transmembrane region" description="Helical" evidence="6">
    <location>
        <begin position="248"/>
        <end position="271"/>
    </location>
</feature>
<gene>
    <name evidence="7" type="primary">perM</name>
    <name evidence="7" type="ORF">HSEST_3148</name>
</gene>
<dbReference type="Pfam" id="PF01594">
    <property type="entry name" value="AI-2E_transport"/>
    <property type="match status" value="1"/>
</dbReference>
<evidence type="ECO:0000313" key="7">
    <source>
        <dbReference type="EMBL" id="QSG16412.1"/>
    </source>
</evidence>
<dbReference type="PANTHER" id="PTHR21716:SF4">
    <property type="entry name" value="TRANSMEMBRANE PROTEIN 245"/>
    <property type="match status" value="1"/>
</dbReference>
<evidence type="ECO:0000256" key="5">
    <source>
        <dbReference type="ARBA" id="ARBA00023136"/>
    </source>
</evidence>
<dbReference type="AlphaFoldDB" id="A0A897NU29"/>
<evidence type="ECO:0000313" key="8">
    <source>
        <dbReference type="Proteomes" id="UP000663292"/>
    </source>
</evidence>
<protein>
    <submittedName>
        <fullName evidence="7">Putative PurR-regulated permease PerM</fullName>
    </submittedName>
</protein>
<comment type="subcellular location">
    <subcellularLocation>
        <location evidence="1">Membrane</location>
        <topology evidence="1">Multi-pass membrane protein</topology>
    </subcellularLocation>
</comment>
<reference evidence="7 8" key="1">
    <citation type="submission" date="2020-11" db="EMBL/GenBank/DDBJ databases">
        <title>Carbohydrate-dependent, anaerobic sulfur respiration: A novel catabolism in halophilic archaea.</title>
        <authorList>
            <person name="Sorokin D.Y."/>
            <person name="Messina E."/>
            <person name="Smedile F."/>
            <person name="La Cono V."/>
            <person name="Hallsworth J.E."/>
            <person name="Yakimov M.M."/>
        </authorList>
    </citation>
    <scope>NUCLEOTIDE SEQUENCE [LARGE SCALE GENOMIC DNA]</scope>
    <source>
        <strain evidence="7 8">HSR-Est</strain>
        <plasmid evidence="7 8">pHSR-Est01</plasmid>
    </source>
</reference>
<feature type="transmembrane region" description="Helical" evidence="6">
    <location>
        <begin position="136"/>
        <end position="158"/>
    </location>
</feature>
<keyword evidence="5 6" id="KW-0472">Membrane</keyword>
<comment type="similarity">
    <text evidence="2">Belongs to the autoinducer-2 exporter (AI-2E) (TC 2.A.86) family.</text>
</comment>
<dbReference type="RefSeq" id="WP_229123068.1">
    <property type="nucleotide sequence ID" value="NZ_CP064792.1"/>
</dbReference>
<proteinExistence type="inferred from homology"/>